<comment type="similarity">
    <text evidence="1">Belongs to the DNA2/NAM7 helicase family.</text>
</comment>
<dbReference type="GO" id="GO:0005576">
    <property type="term" value="C:extracellular region"/>
    <property type="evidence" value="ECO:0007669"/>
    <property type="project" value="InterPro"/>
</dbReference>
<reference evidence="16" key="1">
    <citation type="submission" date="2023-07" db="EMBL/GenBank/DDBJ databases">
        <title>Chromosome-level genome assembly of Artemia franciscana.</title>
        <authorList>
            <person name="Jo E."/>
        </authorList>
    </citation>
    <scope>NUCLEOTIDE SEQUENCE</scope>
    <source>
        <tissue evidence="16">Whole body</tissue>
    </source>
</reference>
<sequence>MLRSGAAYNWDDEMQVPFLVHGDQWVGFDDERAIRNKMKWLKDGGYGGAMVWSIDMDDFTGTVCGGGVKYPLIGAIREELLGIPRPGGAKDVDWSKVAPILNLEPTTLPPPVKIPVSELIGKLPTKAKLPTLPVPSAPVAVNAPKVVCYVASWSLKRPGSGRFKPGHIDPTLCTHIIVAFGSLDSGRLVDYVDGSTQSASAKDYYEKVVLIKEKNPNVKILLAIGGWAFGSKPFRELTSNVYKMNQFVFESVEFLRDRQLDGLDIDWEYPRGSKDRAAFVDLLRELRLAFEGEAEANKQSRLLLTAAVPASVEAIAAGYDVPEIVKYVDALHVMAYDFHGQWEQVVGHNSPLFPVDGADNQERRLTVDYGVREWIAQGAPPEKVILGLPAYGRSFVLADPEQFDIGAAATGGGKAARYTTEEGFMAFYEVCEFLSGENVTLIWDSEQSVPFAYKDDQWIGFDDERSLKSKVSWSKEQKLGGVMVWSIDLDDFRGRCGMGRYPLLNAIQEELKNYTVELTYNGPFERSGLATLLIDGKPKDPNEVTCDEEDGHISYHQDKTDCTRYYMCEGERKHHMPCPVQLVFNIKENKSQKQITSFFQPRSQMKNVDSTSLVFTKEHIIEKVDTISKKSDEPLIAYTSLGDSMDSLKPENKSLKGNLKFDPPAFNTRNSPKKFEVQPLVYSPLKVVDFSVLASPFLKSPANSPSKFSTPEKNPLSKAGKDNLKQGKTPSKTPRKSPSTSLRKSDTKASKKVLTPLKGQQTITSFVQNKAIRELDDSLDMSSVIMPTPSPSKNKFTKINNKTSLVRKRLISSNASEASKKLKLEGQSSSCNLMTLKSPNKVGFLQANAIPDADVHTTGVCEVDSDMNRAEVFSDSEELFLESLDFAQLESSSICQQTKNEKEAKISKFRDGGLLGKRHKVEDVKTYNNGEIYLQVSSLADRKQRLCILRGSWAQTLVRKNDIVNLECDWHNDIGVVDDMKGLVVVNPDFFLTGTSIVSAMYCPRKTILAERFKCCIGAPDQSNFIMLVGTLGHELLQMVLKRKCYNRGQIILCLDEVVNSPSVLFGLCGLNKDVNDIRREVESFIPQLEFFIQRYMKGQNVFPPTLPSTEKRTKPASVWSGRISQLKDIEENVWSARYGMKGKIDVSFEVENQGKKRVLPLEVKTGRSSFSAEHKGQVIIYCMAREELNDDPTSGLLFYL</sequence>
<dbReference type="CDD" id="cd02872">
    <property type="entry name" value="GH18_chitolectin_chitotriosidase"/>
    <property type="match status" value="1"/>
</dbReference>
<keyword evidence="17" id="KW-1185">Reference proteome</keyword>
<dbReference type="Gene3D" id="3.20.20.80">
    <property type="entry name" value="Glycosidases"/>
    <property type="match status" value="2"/>
</dbReference>
<evidence type="ECO:0000259" key="14">
    <source>
        <dbReference type="PROSITE" id="PS50940"/>
    </source>
</evidence>
<accession>A0AA88HPE7</accession>
<dbReference type="AlphaFoldDB" id="A0AA88HPE7"/>
<evidence type="ECO:0000256" key="12">
    <source>
        <dbReference type="RuleBase" id="RU000489"/>
    </source>
</evidence>
<dbReference type="InterPro" id="IPR050314">
    <property type="entry name" value="Glycosyl_Hydrlase_18"/>
</dbReference>
<evidence type="ECO:0000256" key="5">
    <source>
        <dbReference type="ARBA" id="ARBA00022729"/>
    </source>
</evidence>
<evidence type="ECO:0000313" key="17">
    <source>
        <dbReference type="Proteomes" id="UP001187531"/>
    </source>
</evidence>
<dbReference type="CDD" id="cd22318">
    <property type="entry name" value="DNA2_N-like"/>
    <property type="match status" value="1"/>
</dbReference>
<dbReference type="GO" id="GO:0005524">
    <property type="term" value="F:ATP binding"/>
    <property type="evidence" value="ECO:0007669"/>
    <property type="project" value="UniProtKB-KW"/>
</dbReference>
<keyword evidence="11 12" id="KW-0326">Glycosidase</keyword>
<dbReference type="FunFam" id="3.20.20.80:FF:000007">
    <property type="entry name" value="Acidic mammalian chitinase"/>
    <property type="match status" value="1"/>
</dbReference>
<evidence type="ECO:0000256" key="1">
    <source>
        <dbReference type="ARBA" id="ARBA00007913"/>
    </source>
</evidence>
<dbReference type="GO" id="GO:0008061">
    <property type="term" value="F:chitin binding"/>
    <property type="evidence" value="ECO:0007669"/>
    <property type="project" value="UniProtKB-KW"/>
</dbReference>
<keyword evidence="8" id="KW-0347">Helicase</keyword>
<dbReference type="EMBL" id="JAVRJZ010000016">
    <property type="protein sequence ID" value="KAK2710829.1"/>
    <property type="molecule type" value="Genomic_DNA"/>
</dbReference>
<feature type="domain" description="GH18" evidence="15">
    <location>
        <begin position="144"/>
        <end position="514"/>
    </location>
</feature>
<keyword evidence="9" id="KW-0067">ATP-binding</keyword>
<evidence type="ECO:0000256" key="10">
    <source>
        <dbReference type="ARBA" id="ARBA00023157"/>
    </source>
</evidence>
<dbReference type="GO" id="GO:0004568">
    <property type="term" value="F:chitinase activity"/>
    <property type="evidence" value="ECO:0007669"/>
    <property type="project" value="UniProtKB-ARBA"/>
</dbReference>
<evidence type="ECO:0000256" key="8">
    <source>
        <dbReference type="ARBA" id="ARBA00022806"/>
    </source>
</evidence>
<feature type="domain" description="GH18" evidence="15">
    <location>
        <begin position="1"/>
        <end position="83"/>
    </location>
</feature>
<keyword evidence="4" id="KW-0479">Metal-binding</keyword>
<evidence type="ECO:0000256" key="9">
    <source>
        <dbReference type="ARBA" id="ARBA00022840"/>
    </source>
</evidence>
<dbReference type="Gene3D" id="3.10.50.10">
    <property type="match status" value="1"/>
</dbReference>
<dbReference type="InterPro" id="IPR014808">
    <property type="entry name" value="DNA_replication_fac_Dna2_N"/>
</dbReference>
<evidence type="ECO:0000256" key="2">
    <source>
        <dbReference type="ARBA" id="ARBA00009121"/>
    </source>
</evidence>
<organism evidence="16 17">
    <name type="scientific">Artemia franciscana</name>
    <name type="common">Brine shrimp</name>
    <name type="synonym">Artemia sanfranciscana</name>
    <dbReference type="NCBI Taxonomy" id="6661"/>
    <lineage>
        <taxon>Eukaryota</taxon>
        <taxon>Metazoa</taxon>
        <taxon>Ecdysozoa</taxon>
        <taxon>Arthropoda</taxon>
        <taxon>Crustacea</taxon>
        <taxon>Branchiopoda</taxon>
        <taxon>Anostraca</taxon>
        <taxon>Artemiidae</taxon>
        <taxon>Artemia</taxon>
    </lineage>
</organism>
<gene>
    <name evidence="16" type="ORF">QYM36_012123</name>
</gene>
<protein>
    <recommendedName>
        <fullName evidence="18">Chitinase</fullName>
    </recommendedName>
</protein>
<comment type="caution">
    <text evidence="16">The sequence shown here is derived from an EMBL/GenBank/DDBJ whole genome shotgun (WGS) entry which is preliminary data.</text>
</comment>
<dbReference type="InterPro" id="IPR001223">
    <property type="entry name" value="Glyco_hydro18_cat"/>
</dbReference>
<dbReference type="GO" id="GO:0046872">
    <property type="term" value="F:metal ion binding"/>
    <property type="evidence" value="ECO:0007669"/>
    <property type="project" value="UniProtKB-KW"/>
</dbReference>
<dbReference type="Gene3D" id="2.170.140.10">
    <property type="entry name" value="Chitin binding domain"/>
    <property type="match status" value="1"/>
</dbReference>
<feature type="compositionally biased region" description="Polar residues" evidence="13">
    <location>
        <begin position="701"/>
        <end position="712"/>
    </location>
</feature>
<name>A0AA88HPE7_ARTSF</name>
<dbReference type="GO" id="GO:0004386">
    <property type="term" value="F:helicase activity"/>
    <property type="evidence" value="ECO:0007669"/>
    <property type="project" value="UniProtKB-KW"/>
</dbReference>
<dbReference type="InterPro" id="IPR002557">
    <property type="entry name" value="Chitin-bd_dom"/>
</dbReference>
<evidence type="ECO:0000256" key="13">
    <source>
        <dbReference type="SAM" id="MobiDB-lite"/>
    </source>
</evidence>
<dbReference type="InterPro" id="IPR011583">
    <property type="entry name" value="Chitinase_II/V-like_cat"/>
</dbReference>
<dbReference type="Pfam" id="PF01607">
    <property type="entry name" value="CBM_14"/>
    <property type="match status" value="1"/>
</dbReference>
<dbReference type="InterPro" id="IPR029070">
    <property type="entry name" value="Chitinase_insertion_sf"/>
</dbReference>
<feature type="region of interest" description="Disordered" evidence="13">
    <location>
        <begin position="646"/>
        <end position="670"/>
    </location>
</feature>
<dbReference type="PANTHER" id="PTHR11177">
    <property type="entry name" value="CHITINASE"/>
    <property type="match status" value="1"/>
</dbReference>
<dbReference type="InterPro" id="IPR001579">
    <property type="entry name" value="Glyco_hydro_18_chit_AS"/>
</dbReference>
<evidence type="ECO:0000256" key="7">
    <source>
        <dbReference type="ARBA" id="ARBA00022801"/>
    </source>
</evidence>
<dbReference type="GO" id="GO:0006032">
    <property type="term" value="P:chitin catabolic process"/>
    <property type="evidence" value="ECO:0007669"/>
    <property type="project" value="UniProtKB-ARBA"/>
</dbReference>
<dbReference type="Proteomes" id="UP001187531">
    <property type="component" value="Unassembled WGS sequence"/>
</dbReference>
<dbReference type="SUPFAM" id="SSF51445">
    <property type="entry name" value="(Trans)glycosidases"/>
    <property type="match status" value="2"/>
</dbReference>
<dbReference type="SUPFAM" id="SSF57625">
    <property type="entry name" value="Invertebrate chitin-binding proteins"/>
    <property type="match status" value="1"/>
</dbReference>
<dbReference type="Pfam" id="PF08696">
    <property type="entry name" value="Dna2"/>
    <property type="match status" value="1"/>
</dbReference>
<evidence type="ECO:0000256" key="3">
    <source>
        <dbReference type="ARBA" id="ARBA00022669"/>
    </source>
</evidence>
<proteinExistence type="inferred from homology"/>
<dbReference type="SMART" id="SM00636">
    <property type="entry name" value="Glyco_18"/>
    <property type="match status" value="1"/>
</dbReference>
<dbReference type="Pfam" id="PF00704">
    <property type="entry name" value="Glyco_hydro_18"/>
    <property type="match status" value="2"/>
</dbReference>
<evidence type="ECO:0008006" key="18">
    <source>
        <dbReference type="Google" id="ProtNLM"/>
    </source>
</evidence>
<keyword evidence="5" id="KW-0732">Signal</keyword>
<dbReference type="PANTHER" id="PTHR11177:SF317">
    <property type="entry name" value="CHITINASE 12-RELATED"/>
    <property type="match status" value="1"/>
</dbReference>
<dbReference type="PROSITE" id="PS50940">
    <property type="entry name" value="CHIT_BIND_II"/>
    <property type="match status" value="1"/>
</dbReference>
<evidence type="ECO:0000256" key="6">
    <source>
        <dbReference type="ARBA" id="ARBA00022741"/>
    </source>
</evidence>
<dbReference type="InterPro" id="IPR017853">
    <property type="entry name" value="GH"/>
</dbReference>
<dbReference type="GO" id="GO:0005975">
    <property type="term" value="P:carbohydrate metabolic process"/>
    <property type="evidence" value="ECO:0007669"/>
    <property type="project" value="InterPro"/>
</dbReference>
<feature type="non-terminal residue" evidence="16">
    <location>
        <position position="1201"/>
    </location>
</feature>
<dbReference type="FunFam" id="3.10.50.10:FF:000001">
    <property type="entry name" value="Chitinase 3-like 1"/>
    <property type="match status" value="1"/>
</dbReference>
<keyword evidence="3" id="KW-0147">Chitin-binding</keyword>
<dbReference type="PROSITE" id="PS01095">
    <property type="entry name" value="GH18_1"/>
    <property type="match status" value="1"/>
</dbReference>
<evidence type="ECO:0000259" key="15">
    <source>
        <dbReference type="PROSITE" id="PS51910"/>
    </source>
</evidence>
<keyword evidence="7 12" id="KW-0378">Hydrolase</keyword>
<keyword evidence="6" id="KW-0547">Nucleotide-binding</keyword>
<evidence type="ECO:0000256" key="11">
    <source>
        <dbReference type="ARBA" id="ARBA00023295"/>
    </source>
</evidence>
<dbReference type="PROSITE" id="PS51910">
    <property type="entry name" value="GH18_2"/>
    <property type="match status" value="2"/>
</dbReference>
<evidence type="ECO:0000313" key="16">
    <source>
        <dbReference type="EMBL" id="KAK2710829.1"/>
    </source>
</evidence>
<evidence type="ECO:0000256" key="4">
    <source>
        <dbReference type="ARBA" id="ARBA00022723"/>
    </source>
</evidence>
<feature type="region of interest" description="Disordered" evidence="13">
    <location>
        <begin position="701"/>
        <end position="755"/>
    </location>
</feature>
<keyword evidence="10" id="KW-1015">Disulfide bond</keyword>
<dbReference type="Gene3D" id="3.90.320.10">
    <property type="match status" value="1"/>
</dbReference>
<comment type="similarity">
    <text evidence="2">Belongs to the glycosyl hydrolase 18 family. Chitinase class II subfamily.</text>
</comment>
<dbReference type="InterPro" id="IPR011604">
    <property type="entry name" value="PDDEXK-like_dom_sf"/>
</dbReference>
<dbReference type="InterPro" id="IPR036508">
    <property type="entry name" value="Chitin-bd_dom_sf"/>
</dbReference>
<dbReference type="SUPFAM" id="SSF54556">
    <property type="entry name" value="Chitinase insertion domain"/>
    <property type="match status" value="1"/>
</dbReference>
<feature type="domain" description="Chitin-binding type-2" evidence="14">
    <location>
        <begin position="543"/>
        <end position="585"/>
    </location>
</feature>
<feature type="compositionally biased region" description="Low complexity" evidence="13">
    <location>
        <begin position="728"/>
        <end position="741"/>
    </location>
</feature>